<evidence type="ECO:0000313" key="3">
    <source>
        <dbReference type="EMBL" id="SHK21096.1"/>
    </source>
</evidence>
<feature type="domain" description="PrcB C-terminal" evidence="2">
    <location>
        <begin position="66"/>
        <end position="123"/>
    </location>
</feature>
<name>A0A1M6QLJ2_9FIRM</name>
<dbReference type="STRING" id="1121950.SAMN02745243_02460"/>
<dbReference type="AlphaFoldDB" id="A0A1M6QLJ2"/>
<dbReference type="Pfam" id="PF14343">
    <property type="entry name" value="PrcB_C"/>
    <property type="match status" value="1"/>
</dbReference>
<keyword evidence="1" id="KW-0732">Signal</keyword>
<organism evidence="3 4">
    <name type="scientific">Hespellia stercorisuis DSM 15480</name>
    <dbReference type="NCBI Taxonomy" id="1121950"/>
    <lineage>
        <taxon>Bacteria</taxon>
        <taxon>Bacillati</taxon>
        <taxon>Bacillota</taxon>
        <taxon>Clostridia</taxon>
        <taxon>Lachnospirales</taxon>
        <taxon>Lachnospiraceae</taxon>
        <taxon>Hespellia</taxon>
    </lineage>
</organism>
<protein>
    <submittedName>
        <fullName evidence="3">PrcB C-terminal</fullName>
    </submittedName>
</protein>
<dbReference type="InterPro" id="IPR025748">
    <property type="entry name" value="PrcB_C_dom"/>
</dbReference>
<sequence length="132" mass="14630">MRKIICIFLVAAMLTGCATQIEKEDKEKQADFTVVKKEDIPMELSGEMEARQEGGFELTFTDQGYLYLAKGYGVQETGGCSVVVEDCYETANALVVKTNLLGPETKEEATPAKTYPCVVIKLEECDKQVVFQ</sequence>
<feature type="chain" id="PRO_5038726299" evidence="1">
    <location>
        <begin position="19"/>
        <end position="132"/>
    </location>
</feature>
<gene>
    <name evidence="3" type="ORF">SAMN02745243_02460</name>
</gene>
<dbReference type="Proteomes" id="UP000184301">
    <property type="component" value="Unassembled WGS sequence"/>
</dbReference>
<evidence type="ECO:0000313" key="4">
    <source>
        <dbReference type="Proteomes" id="UP000184301"/>
    </source>
</evidence>
<dbReference type="PROSITE" id="PS51257">
    <property type="entry name" value="PROKAR_LIPOPROTEIN"/>
    <property type="match status" value="1"/>
</dbReference>
<evidence type="ECO:0000259" key="2">
    <source>
        <dbReference type="Pfam" id="PF14343"/>
    </source>
</evidence>
<dbReference type="EMBL" id="FQZY01000035">
    <property type="protein sequence ID" value="SHK21096.1"/>
    <property type="molecule type" value="Genomic_DNA"/>
</dbReference>
<keyword evidence="4" id="KW-1185">Reference proteome</keyword>
<accession>A0A1M6QLJ2</accession>
<evidence type="ECO:0000256" key="1">
    <source>
        <dbReference type="SAM" id="SignalP"/>
    </source>
</evidence>
<proteinExistence type="predicted"/>
<dbReference type="RefSeq" id="WP_242945415.1">
    <property type="nucleotide sequence ID" value="NZ_FQZY01000035.1"/>
</dbReference>
<reference evidence="3 4" key="1">
    <citation type="submission" date="2016-11" db="EMBL/GenBank/DDBJ databases">
        <authorList>
            <person name="Jaros S."/>
            <person name="Januszkiewicz K."/>
            <person name="Wedrychowicz H."/>
        </authorList>
    </citation>
    <scope>NUCLEOTIDE SEQUENCE [LARGE SCALE GENOMIC DNA]</scope>
    <source>
        <strain evidence="3 4">DSM 15480</strain>
    </source>
</reference>
<feature type="signal peptide" evidence="1">
    <location>
        <begin position="1"/>
        <end position="18"/>
    </location>
</feature>